<dbReference type="GO" id="GO:0006231">
    <property type="term" value="P:dTMP biosynthetic process"/>
    <property type="evidence" value="ECO:0007669"/>
    <property type="project" value="UniProtKB-UniRule"/>
</dbReference>
<dbReference type="SUPFAM" id="SSF69796">
    <property type="entry name" value="Thymidylate synthase-complementing protein Thy1"/>
    <property type="match status" value="1"/>
</dbReference>
<dbReference type="EMBL" id="LFWZ01000061">
    <property type="protein sequence ID" value="KON29541.1"/>
    <property type="molecule type" value="Genomic_DNA"/>
</dbReference>
<dbReference type="EC" id="2.1.1.148" evidence="1"/>
<evidence type="ECO:0000313" key="2">
    <source>
        <dbReference type="EMBL" id="KON29541.1"/>
    </source>
</evidence>
<dbReference type="GO" id="GO:0004799">
    <property type="term" value="F:thymidylate synthase activity"/>
    <property type="evidence" value="ECO:0007669"/>
    <property type="project" value="TreeGrafter"/>
</dbReference>
<evidence type="ECO:0000313" key="3">
    <source>
        <dbReference type="Proteomes" id="UP000037210"/>
    </source>
</evidence>
<dbReference type="GO" id="GO:0070402">
    <property type="term" value="F:NADPH binding"/>
    <property type="evidence" value="ECO:0007669"/>
    <property type="project" value="TreeGrafter"/>
</dbReference>
<protein>
    <recommendedName>
        <fullName evidence="1">FAD-dependent thymidylate synthase</fullName>
        <ecNumber evidence="1">2.1.1.148</ecNumber>
    </recommendedName>
</protein>
<dbReference type="InterPro" id="IPR003669">
    <property type="entry name" value="Thymidylate_synthase_ThyX"/>
</dbReference>
<dbReference type="CDD" id="cd20175">
    <property type="entry name" value="ThyX"/>
    <property type="match status" value="1"/>
</dbReference>
<dbReference type="PROSITE" id="PS51331">
    <property type="entry name" value="THYX"/>
    <property type="match status" value="1"/>
</dbReference>
<dbReference type="InterPro" id="IPR036098">
    <property type="entry name" value="Thymidylate_synthase_ThyX_sf"/>
</dbReference>
<name>A0A0M0BMJ7_9ARCH</name>
<dbReference type="PATRIC" id="fig|1685127.3.peg.1671"/>
<dbReference type="PANTHER" id="PTHR34934">
    <property type="entry name" value="FLAVIN-DEPENDENT THYMIDYLATE SYNTHASE"/>
    <property type="match status" value="1"/>
</dbReference>
<dbReference type="AlphaFoldDB" id="A0A0M0BMJ7"/>
<dbReference type="Pfam" id="PF02511">
    <property type="entry name" value="Thy1"/>
    <property type="match status" value="1"/>
</dbReference>
<dbReference type="GO" id="GO:0050797">
    <property type="term" value="F:thymidylate synthase (FAD) activity"/>
    <property type="evidence" value="ECO:0007669"/>
    <property type="project" value="UniProtKB-UniRule"/>
</dbReference>
<accession>A0A0M0BMJ7</accession>
<evidence type="ECO:0000256" key="1">
    <source>
        <dbReference type="NCBIfam" id="TIGR02170"/>
    </source>
</evidence>
<comment type="caution">
    <text evidence="2">The sequence shown here is derived from an EMBL/GenBank/DDBJ whole genome shotgun (WGS) entry which is preliminary data.</text>
</comment>
<dbReference type="PANTHER" id="PTHR34934:SF1">
    <property type="entry name" value="FLAVIN-DEPENDENT THYMIDYLATE SYNTHASE"/>
    <property type="match status" value="1"/>
</dbReference>
<proteinExistence type="predicted"/>
<dbReference type="Proteomes" id="UP000037210">
    <property type="component" value="Unassembled WGS sequence"/>
</dbReference>
<sequence>MDLPDAELLPHLSYTFAIERISRSCSHQLVRHRVASYAQQSQRFIEVERLREHTVVPETASERAPDVFDAYIEAASRTYHGLLERGVPREDARFVLPNATETSLLMTMDGRSLLHFLGLRCCNRAQWEIKALADAMLAQVRAAEPGLFRGAGPYCYQLGRCPEGRFSCGRVQEVRDRYSRLALAEHGDSGSTRAASD</sequence>
<gene>
    <name evidence="2" type="ORF">AC482_06280</name>
</gene>
<organism evidence="2 3">
    <name type="scientific">miscellaneous Crenarchaeota group-15 archaeon DG-45</name>
    <dbReference type="NCBI Taxonomy" id="1685127"/>
    <lineage>
        <taxon>Archaea</taxon>
        <taxon>Candidatus Bathyarchaeota</taxon>
        <taxon>MCG-15</taxon>
    </lineage>
</organism>
<reference evidence="2 3" key="1">
    <citation type="submission" date="2015-06" db="EMBL/GenBank/DDBJ databases">
        <title>New insights into the roles of widespread benthic archaea in carbon and nitrogen cycling.</title>
        <authorList>
            <person name="Lazar C.S."/>
            <person name="Baker B.J."/>
            <person name="Seitz K.W."/>
            <person name="Hyde A.S."/>
            <person name="Dick G.J."/>
            <person name="Hinrichs K.-U."/>
            <person name="Teske A.P."/>
        </authorList>
    </citation>
    <scope>NUCLEOTIDE SEQUENCE [LARGE SCALE GENOMIC DNA]</scope>
    <source>
        <strain evidence="2">DG-45</strain>
    </source>
</reference>
<dbReference type="NCBIfam" id="TIGR02170">
    <property type="entry name" value="thyX"/>
    <property type="match status" value="1"/>
</dbReference>
<dbReference type="GO" id="GO:0050660">
    <property type="term" value="F:flavin adenine dinucleotide binding"/>
    <property type="evidence" value="ECO:0007669"/>
    <property type="project" value="UniProtKB-UniRule"/>
</dbReference>
<dbReference type="Gene3D" id="3.30.1360.170">
    <property type="match status" value="1"/>
</dbReference>